<dbReference type="SMART" id="SM00382">
    <property type="entry name" value="AAA"/>
    <property type="match status" value="1"/>
</dbReference>
<evidence type="ECO:0000256" key="5">
    <source>
        <dbReference type="ARBA" id="ARBA00037066"/>
    </source>
</evidence>
<evidence type="ECO:0000256" key="2">
    <source>
        <dbReference type="ARBA" id="ARBA00022741"/>
    </source>
</evidence>
<dbReference type="SUPFAM" id="SSF52540">
    <property type="entry name" value="P-loop containing nucleoside triphosphate hydrolases"/>
    <property type="match status" value="1"/>
</dbReference>
<dbReference type="NCBIfam" id="NF010068">
    <property type="entry name" value="PRK13548.1"/>
    <property type="match status" value="1"/>
</dbReference>
<evidence type="ECO:0000259" key="6">
    <source>
        <dbReference type="PROSITE" id="PS50893"/>
    </source>
</evidence>
<keyword evidence="4" id="KW-1278">Translocase</keyword>
<dbReference type="InterPro" id="IPR003593">
    <property type="entry name" value="AAA+_ATPase"/>
</dbReference>
<evidence type="ECO:0000313" key="7">
    <source>
        <dbReference type="EMBL" id="MFD1744887.1"/>
    </source>
</evidence>
<gene>
    <name evidence="7" type="ORF">ACFSE1_05370</name>
</gene>
<dbReference type="EMBL" id="JBHUEQ010000006">
    <property type="protein sequence ID" value="MFD1744887.1"/>
    <property type="molecule type" value="Genomic_DNA"/>
</dbReference>
<dbReference type="Gene3D" id="3.40.50.300">
    <property type="entry name" value="P-loop containing nucleotide triphosphate hydrolases"/>
    <property type="match status" value="1"/>
</dbReference>
<dbReference type="InterPro" id="IPR027417">
    <property type="entry name" value="P-loop_NTPase"/>
</dbReference>
<dbReference type="GO" id="GO:0005524">
    <property type="term" value="F:ATP binding"/>
    <property type="evidence" value="ECO:0007669"/>
    <property type="project" value="UniProtKB-KW"/>
</dbReference>
<keyword evidence="1" id="KW-0813">Transport</keyword>
<dbReference type="PROSITE" id="PS50893">
    <property type="entry name" value="ABC_TRANSPORTER_2"/>
    <property type="match status" value="1"/>
</dbReference>
<keyword evidence="2" id="KW-0547">Nucleotide-binding</keyword>
<accession>A0ABW4M1X0</accession>
<evidence type="ECO:0000313" key="8">
    <source>
        <dbReference type="Proteomes" id="UP001597322"/>
    </source>
</evidence>
<keyword evidence="8" id="KW-1185">Reference proteome</keyword>
<dbReference type="PANTHER" id="PTHR42794:SF1">
    <property type="entry name" value="HEMIN IMPORT ATP-BINDING PROTEIN HMUV"/>
    <property type="match status" value="1"/>
</dbReference>
<evidence type="ECO:0000256" key="3">
    <source>
        <dbReference type="ARBA" id="ARBA00022840"/>
    </source>
</evidence>
<organism evidence="7 8">
    <name type="scientific">Rhizobium helianthi</name>
    <dbReference type="NCBI Taxonomy" id="1132695"/>
    <lineage>
        <taxon>Bacteria</taxon>
        <taxon>Pseudomonadati</taxon>
        <taxon>Pseudomonadota</taxon>
        <taxon>Alphaproteobacteria</taxon>
        <taxon>Hyphomicrobiales</taxon>
        <taxon>Rhizobiaceae</taxon>
        <taxon>Rhizobium/Agrobacterium group</taxon>
        <taxon>Rhizobium</taxon>
    </lineage>
</organism>
<dbReference type="RefSeq" id="WP_377397481.1">
    <property type="nucleotide sequence ID" value="NZ_JBHUEQ010000006.1"/>
</dbReference>
<feature type="domain" description="ABC transporter" evidence="6">
    <location>
        <begin position="2"/>
        <end position="239"/>
    </location>
</feature>
<dbReference type="PANTHER" id="PTHR42794">
    <property type="entry name" value="HEMIN IMPORT ATP-BINDING PROTEIN HMUV"/>
    <property type="match status" value="1"/>
</dbReference>
<dbReference type="InterPro" id="IPR003439">
    <property type="entry name" value="ABC_transporter-like_ATP-bd"/>
</dbReference>
<keyword evidence="3 7" id="KW-0067">ATP-binding</keyword>
<comment type="function">
    <text evidence="5">Part of the ABC transporter complex HmuTUV involved in hemin import. Responsible for energy coupling to the transport system.</text>
</comment>
<proteinExistence type="predicted"/>
<reference evidence="8" key="1">
    <citation type="journal article" date="2019" name="Int. J. Syst. Evol. Microbiol.">
        <title>The Global Catalogue of Microorganisms (GCM) 10K type strain sequencing project: providing services to taxonomists for standard genome sequencing and annotation.</title>
        <authorList>
            <consortium name="The Broad Institute Genomics Platform"/>
            <consortium name="The Broad Institute Genome Sequencing Center for Infectious Disease"/>
            <person name="Wu L."/>
            <person name="Ma J."/>
        </authorList>
    </citation>
    <scope>NUCLEOTIDE SEQUENCE [LARGE SCALE GENOMIC DNA]</scope>
    <source>
        <strain evidence="8">CG52</strain>
    </source>
</reference>
<name>A0ABW4M1X0_9HYPH</name>
<evidence type="ECO:0000256" key="4">
    <source>
        <dbReference type="ARBA" id="ARBA00022967"/>
    </source>
</evidence>
<dbReference type="Proteomes" id="UP001597322">
    <property type="component" value="Unassembled WGS sequence"/>
</dbReference>
<protein>
    <submittedName>
        <fullName evidence="7">Heme ABC transporter ATP-binding protein</fullName>
    </submittedName>
</protein>
<comment type="caution">
    <text evidence="7">The sequence shown here is derived from an EMBL/GenBank/DDBJ whole genome shotgun (WGS) entry which is preliminary data.</text>
</comment>
<dbReference type="Pfam" id="PF00005">
    <property type="entry name" value="ABC_tran"/>
    <property type="match status" value="1"/>
</dbReference>
<evidence type="ECO:0000256" key="1">
    <source>
        <dbReference type="ARBA" id="ARBA00022448"/>
    </source>
</evidence>
<sequence>MIAARSVTIQRSGRSLLHQIDLELPPASFTAIIGPNGAGKSTLLKALTGELRLTRGIVTYHGDNIADLDARTLAQQRAVLPQSLELSFPFSVLEIVRMGAVARGATAPEADARKALMKVGLAGFEGRSYSTLSGGEQQRVHLARALAQVPNPISNGKPEALFLDEPTASLDLRHQISVLELAKQFSNDGGILLAILHDLNLAAEFADQIIVLDEGHIRARGAPCSTLTDAVLAQVYGISGIVGRIPRGEVPFILPQARHS</sequence>
<dbReference type="CDD" id="cd03214">
    <property type="entry name" value="ABC_Iron-Siderophores_B12_Hemin"/>
    <property type="match status" value="1"/>
</dbReference>